<dbReference type="EMBL" id="JBHSRD010000002">
    <property type="protein sequence ID" value="MFC6005594.1"/>
    <property type="molecule type" value="Genomic_DNA"/>
</dbReference>
<proteinExistence type="predicted"/>
<protein>
    <submittedName>
        <fullName evidence="2">YbaK/EbsC family protein</fullName>
    </submittedName>
</protein>
<dbReference type="Proteomes" id="UP001596189">
    <property type="component" value="Unassembled WGS sequence"/>
</dbReference>
<dbReference type="InterPro" id="IPR036754">
    <property type="entry name" value="YbaK/aa-tRNA-synt-asso_dom_sf"/>
</dbReference>
<name>A0ABW1J8M5_9ACTN</name>
<accession>A0ABW1J8M5</accession>
<comment type="caution">
    <text evidence="2">The sequence shown here is derived from an EMBL/GenBank/DDBJ whole genome shotgun (WGS) entry which is preliminary data.</text>
</comment>
<reference evidence="3" key="1">
    <citation type="journal article" date="2019" name="Int. J. Syst. Evol. Microbiol.">
        <title>The Global Catalogue of Microorganisms (GCM) 10K type strain sequencing project: providing services to taxonomists for standard genome sequencing and annotation.</title>
        <authorList>
            <consortium name="The Broad Institute Genomics Platform"/>
            <consortium name="The Broad Institute Genome Sequencing Center for Infectious Disease"/>
            <person name="Wu L."/>
            <person name="Ma J."/>
        </authorList>
    </citation>
    <scope>NUCLEOTIDE SEQUENCE [LARGE SCALE GENOMIC DNA]</scope>
    <source>
        <strain evidence="3">KACC 14249</strain>
    </source>
</reference>
<dbReference type="PANTHER" id="PTHR30411">
    <property type="entry name" value="CYTOPLASMIC PROTEIN"/>
    <property type="match status" value="1"/>
</dbReference>
<organism evidence="2 3">
    <name type="scientific">Angustibacter luteus</name>
    <dbReference type="NCBI Taxonomy" id="658456"/>
    <lineage>
        <taxon>Bacteria</taxon>
        <taxon>Bacillati</taxon>
        <taxon>Actinomycetota</taxon>
        <taxon>Actinomycetes</taxon>
        <taxon>Kineosporiales</taxon>
        <taxon>Kineosporiaceae</taxon>
    </lineage>
</organism>
<gene>
    <name evidence="2" type="ORF">ACFQDO_00485</name>
</gene>
<evidence type="ECO:0000313" key="3">
    <source>
        <dbReference type="Proteomes" id="UP001596189"/>
    </source>
</evidence>
<dbReference type="Pfam" id="PF04073">
    <property type="entry name" value="tRNA_edit"/>
    <property type="match status" value="1"/>
</dbReference>
<dbReference type="InterPro" id="IPR007214">
    <property type="entry name" value="YbaK/aa-tRNA-synth-assoc-dom"/>
</dbReference>
<dbReference type="CDD" id="cd04333">
    <property type="entry name" value="ProX_deacylase"/>
    <property type="match status" value="1"/>
</dbReference>
<evidence type="ECO:0000259" key="1">
    <source>
        <dbReference type="Pfam" id="PF04073"/>
    </source>
</evidence>
<dbReference type="Gene3D" id="3.90.960.10">
    <property type="entry name" value="YbaK/aminoacyl-tRNA synthetase-associated domain"/>
    <property type="match status" value="1"/>
</dbReference>
<evidence type="ECO:0000313" key="2">
    <source>
        <dbReference type="EMBL" id="MFC6005594.1"/>
    </source>
</evidence>
<dbReference type="RefSeq" id="WP_345716480.1">
    <property type="nucleotide sequence ID" value="NZ_BAABFP010000005.1"/>
</dbReference>
<dbReference type="PANTHER" id="PTHR30411:SF1">
    <property type="entry name" value="CYTOPLASMIC PROTEIN"/>
    <property type="match status" value="1"/>
</dbReference>
<dbReference type="SUPFAM" id="SSF55826">
    <property type="entry name" value="YbaK/ProRS associated domain"/>
    <property type="match status" value="1"/>
</dbReference>
<feature type="domain" description="YbaK/aminoacyl-tRNA synthetase-associated" evidence="1">
    <location>
        <begin position="32"/>
        <end position="165"/>
    </location>
</feature>
<keyword evidence="3" id="KW-1185">Reference proteome</keyword>
<sequence length="175" mass="18223">MTDVSQHAAVQRVAQTLVGLGVQGEIRVLDDAARTAQAAADALGIEVGQIANSLVFVSVPAVADPDQGRHQLGDPGEPLLIMTSGAHRVDTHKVADLLGLADLQRATPEIVRAATGFAIGGVAPVGHPTSVRTFVDIALSRYDVVWAAAGHPHTVFPTSYEELVRITGGQPIEVS</sequence>